<evidence type="ECO:0000256" key="1">
    <source>
        <dbReference type="ARBA" id="ARBA00000085"/>
    </source>
</evidence>
<dbReference type="Proteomes" id="UP000243799">
    <property type="component" value="Unassembled WGS sequence"/>
</dbReference>
<dbReference type="PANTHER" id="PTHR45453:SF1">
    <property type="entry name" value="PHOSPHATE REGULON SENSOR PROTEIN PHOR"/>
    <property type="match status" value="1"/>
</dbReference>
<reference evidence="17" key="1">
    <citation type="submission" date="2016-10" db="EMBL/GenBank/DDBJ databases">
        <authorList>
            <person name="Varghese N."/>
            <person name="Submissions S."/>
        </authorList>
    </citation>
    <scope>NUCLEOTIDE SEQUENCE [LARGE SCALE GENOMIC DNA]</scope>
    <source>
        <strain evidence="17">CGMCC 4.3568</strain>
    </source>
</reference>
<keyword evidence="14" id="KW-0812">Transmembrane</keyword>
<dbReference type="GO" id="GO:0005886">
    <property type="term" value="C:plasma membrane"/>
    <property type="evidence" value="ECO:0007669"/>
    <property type="project" value="UniProtKB-SubCell"/>
</dbReference>
<feature type="compositionally biased region" description="Basic and acidic residues" evidence="13">
    <location>
        <begin position="429"/>
        <end position="440"/>
    </location>
</feature>
<dbReference type="PROSITE" id="PS50109">
    <property type="entry name" value="HIS_KIN"/>
    <property type="match status" value="1"/>
</dbReference>
<dbReference type="GO" id="GO:0016036">
    <property type="term" value="P:cellular response to phosphate starvation"/>
    <property type="evidence" value="ECO:0007669"/>
    <property type="project" value="TreeGrafter"/>
</dbReference>
<gene>
    <name evidence="16" type="ORF">SAMN05216266_103167</name>
</gene>
<dbReference type="InterPro" id="IPR036097">
    <property type="entry name" value="HisK_dim/P_sf"/>
</dbReference>
<evidence type="ECO:0000256" key="5">
    <source>
        <dbReference type="ARBA" id="ARBA00022553"/>
    </source>
</evidence>
<evidence type="ECO:0000256" key="7">
    <source>
        <dbReference type="ARBA" id="ARBA00022741"/>
    </source>
</evidence>
<evidence type="ECO:0000313" key="16">
    <source>
        <dbReference type="EMBL" id="SFA99729.1"/>
    </source>
</evidence>
<comment type="subcellular location">
    <subcellularLocation>
        <location evidence="2">Cell membrane</location>
    </subcellularLocation>
</comment>
<dbReference type="SMART" id="SM00388">
    <property type="entry name" value="HisKA"/>
    <property type="match status" value="1"/>
</dbReference>
<evidence type="ECO:0000256" key="3">
    <source>
        <dbReference type="ARBA" id="ARBA00012438"/>
    </source>
</evidence>
<dbReference type="GO" id="GO:0000155">
    <property type="term" value="F:phosphorelay sensor kinase activity"/>
    <property type="evidence" value="ECO:0007669"/>
    <property type="project" value="InterPro"/>
</dbReference>
<dbReference type="Gene3D" id="1.10.287.130">
    <property type="match status" value="1"/>
</dbReference>
<dbReference type="SUPFAM" id="SSF47384">
    <property type="entry name" value="Homodimeric domain of signal transducing histidine kinase"/>
    <property type="match status" value="1"/>
</dbReference>
<dbReference type="InterPro" id="IPR003661">
    <property type="entry name" value="HisK_dim/P_dom"/>
</dbReference>
<sequence length="456" mass="48472">MNKARPRGKYVARRCHGRHENAARTRPEGYYRAYDSPVTAPVSIALTIGALVVGAAGVLIGYLTARVRRADAERGPTGPTAAELLRRLISSSHNGVVVLNQFGDMVLHNPRAVALGLVRDNQADARARKAAEHVVENGDPLEIDLSPLEVRGRQPEAVLAEVRPLGDGYTVVEAVDHSEAVRLEATRRDFVANVSHELKTPVGAIALLTEAVLDAAEDTEEVRRFGAKILRESTRLGTLVTELIALSRLQGAERLPDLNVVEVDAVVREALGRAKLSAESAEITVTTDAPSGLLVEGDRTLLVTALSNLLENAVAYSPPGNPVSISRRLVEGDVEIAVTDRGIGIAEEEQQRVFERFYRVDKARSRATGGTGLGLAIVKHVAANHGGEVRLWSSPGTGSTFTLCIPAHLGGDPADAEPGQPGSGRTRSAARDDTSSESKARLAVTGTDRTDHGGTA</sequence>
<dbReference type="CDD" id="cd00082">
    <property type="entry name" value="HisKA"/>
    <property type="match status" value="1"/>
</dbReference>
<dbReference type="InterPro" id="IPR004358">
    <property type="entry name" value="Sig_transdc_His_kin-like_C"/>
</dbReference>
<keyword evidence="6" id="KW-0808">Transferase</keyword>
<organism evidence="16 17">
    <name type="scientific">Amycolatopsis marina</name>
    <dbReference type="NCBI Taxonomy" id="490629"/>
    <lineage>
        <taxon>Bacteria</taxon>
        <taxon>Bacillati</taxon>
        <taxon>Actinomycetota</taxon>
        <taxon>Actinomycetes</taxon>
        <taxon>Pseudonocardiales</taxon>
        <taxon>Pseudonocardiaceae</taxon>
        <taxon>Amycolatopsis</taxon>
    </lineage>
</organism>
<evidence type="ECO:0000256" key="2">
    <source>
        <dbReference type="ARBA" id="ARBA00004236"/>
    </source>
</evidence>
<dbReference type="InterPro" id="IPR003594">
    <property type="entry name" value="HATPase_dom"/>
</dbReference>
<dbReference type="Pfam" id="PF02518">
    <property type="entry name" value="HATPase_c"/>
    <property type="match status" value="1"/>
</dbReference>
<keyword evidence="11 14" id="KW-0472">Membrane</keyword>
<dbReference type="SUPFAM" id="SSF55874">
    <property type="entry name" value="ATPase domain of HSP90 chaperone/DNA topoisomerase II/histidine kinase"/>
    <property type="match status" value="1"/>
</dbReference>
<evidence type="ECO:0000256" key="8">
    <source>
        <dbReference type="ARBA" id="ARBA00022777"/>
    </source>
</evidence>
<dbReference type="PRINTS" id="PR00344">
    <property type="entry name" value="BCTRLSENSOR"/>
</dbReference>
<dbReference type="SMART" id="SM00387">
    <property type="entry name" value="HATPase_c"/>
    <property type="match status" value="1"/>
</dbReference>
<evidence type="ECO:0000256" key="13">
    <source>
        <dbReference type="SAM" id="MobiDB-lite"/>
    </source>
</evidence>
<evidence type="ECO:0000256" key="6">
    <source>
        <dbReference type="ARBA" id="ARBA00022679"/>
    </source>
</evidence>
<dbReference type="InterPro" id="IPR036890">
    <property type="entry name" value="HATPase_C_sf"/>
</dbReference>
<dbReference type="GO" id="GO:0005524">
    <property type="term" value="F:ATP binding"/>
    <property type="evidence" value="ECO:0007669"/>
    <property type="project" value="UniProtKB-KW"/>
</dbReference>
<name>A0A1I0XF82_9PSEU</name>
<dbReference type="STRING" id="490629.SAMN05216266_103167"/>
<evidence type="ECO:0000256" key="11">
    <source>
        <dbReference type="ARBA" id="ARBA00023136"/>
    </source>
</evidence>
<dbReference type="FunFam" id="3.30.565.10:FF:000006">
    <property type="entry name" value="Sensor histidine kinase WalK"/>
    <property type="match status" value="1"/>
</dbReference>
<keyword evidence="9" id="KW-0067">ATP-binding</keyword>
<feature type="region of interest" description="Disordered" evidence="13">
    <location>
        <begin position="409"/>
        <end position="456"/>
    </location>
</feature>
<evidence type="ECO:0000256" key="4">
    <source>
        <dbReference type="ARBA" id="ARBA00022475"/>
    </source>
</evidence>
<dbReference type="PANTHER" id="PTHR45453">
    <property type="entry name" value="PHOSPHATE REGULON SENSOR PROTEIN PHOR"/>
    <property type="match status" value="1"/>
</dbReference>
<feature type="transmembrane region" description="Helical" evidence="14">
    <location>
        <begin position="44"/>
        <end position="65"/>
    </location>
</feature>
<keyword evidence="5" id="KW-0597">Phosphoprotein</keyword>
<accession>A0A1I0XF82</accession>
<dbReference type="InterPro" id="IPR005467">
    <property type="entry name" value="His_kinase_dom"/>
</dbReference>
<evidence type="ECO:0000313" key="17">
    <source>
        <dbReference type="Proteomes" id="UP000243799"/>
    </source>
</evidence>
<dbReference type="InterPro" id="IPR050351">
    <property type="entry name" value="BphY/WalK/GraS-like"/>
</dbReference>
<keyword evidence="8 16" id="KW-0418">Kinase</keyword>
<keyword evidence="10" id="KW-0902">Two-component regulatory system</keyword>
<comment type="catalytic activity">
    <reaction evidence="1">
        <text>ATP + protein L-histidine = ADP + protein N-phospho-L-histidine.</text>
        <dbReference type="EC" id="2.7.13.3"/>
    </reaction>
</comment>
<keyword evidence="17" id="KW-1185">Reference proteome</keyword>
<keyword evidence="7" id="KW-0547">Nucleotide-binding</keyword>
<evidence type="ECO:0000259" key="15">
    <source>
        <dbReference type="PROSITE" id="PS50109"/>
    </source>
</evidence>
<proteinExistence type="predicted"/>
<dbReference type="EMBL" id="FOKG01000003">
    <property type="protein sequence ID" value="SFA99729.1"/>
    <property type="molecule type" value="Genomic_DNA"/>
</dbReference>
<dbReference type="GO" id="GO:0004721">
    <property type="term" value="F:phosphoprotein phosphatase activity"/>
    <property type="evidence" value="ECO:0007669"/>
    <property type="project" value="TreeGrafter"/>
</dbReference>
<dbReference type="FunFam" id="1.10.287.130:FF:000008">
    <property type="entry name" value="Two-component sensor histidine kinase"/>
    <property type="match status" value="1"/>
</dbReference>
<evidence type="ECO:0000256" key="12">
    <source>
        <dbReference type="ARBA" id="ARBA00039401"/>
    </source>
</evidence>
<dbReference type="Gene3D" id="3.30.565.10">
    <property type="entry name" value="Histidine kinase-like ATPase, C-terminal domain"/>
    <property type="match status" value="1"/>
</dbReference>
<evidence type="ECO:0000256" key="10">
    <source>
        <dbReference type="ARBA" id="ARBA00023012"/>
    </source>
</evidence>
<keyword evidence="4" id="KW-1003">Cell membrane</keyword>
<evidence type="ECO:0000256" key="9">
    <source>
        <dbReference type="ARBA" id="ARBA00022840"/>
    </source>
</evidence>
<dbReference type="CDD" id="cd00075">
    <property type="entry name" value="HATPase"/>
    <property type="match status" value="1"/>
</dbReference>
<dbReference type="Pfam" id="PF00512">
    <property type="entry name" value="HisKA"/>
    <property type="match status" value="1"/>
</dbReference>
<feature type="domain" description="Histidine kinase" evidence="15">
    <location>
        <begin position="193"/>
        <end position="409"/>
    </location>
</feature>
<protein>
    <recommendedName>
        <fullName evidence="12">Sensor-like histidine kinase SenX3</fullName>
        <ecNumber evidence="3">2.7.13.3</ecNumber>
    </recommendedName>
</protein>
<dbReference type="AlphaFoldDB" id="A0A1I0XF82"/>
<dbReference type="OrthoDB" id="9813151at2"/>
<keyword evidence="14" id="KW-1133">Transmembrane helix</keyword>
<dbReference type="EC" id="2.7.13.3" evidence="3"/>
<evidence type="ECO:0000256" key="14">
    <source>
        <dbReference type="SAM" id="Phobius"/>
    </source>
</evidence>